<keyword evidence="4" id="KW-1185">Reference proteome</keyword>
<dbReference type="Gene3D" id="3.30.720.120">
    <property type="match status" value="1"/>
</dbReference>
<feature type="region of interest" description="Disordered" evidence="1">
    <location>
        <begin position="1"/>
        <end position="23"/>
    </location>
</feature>
<dbReference type="Pfam" id="PF00903">
    <property type="entry name" value="Glyoxalase"/>
    <property type="match status" value="1"/>
</dbReference>
<evidence type="ECO:0000256" key="1">
    <source>
        <dbReference type="SAM" id="MobiDB-lite"/>
    </source>
</evidence>
<feature type="domain" description="VOC" evidence="2">
    <location>
        <begin position="23"/>
        <end position="147"/>
    </location>
</feature>
<dbReference type="PANTHER" id="PTHR34109:SF1">
    <property type="entry name" value="VOC DOMAIN-CONTAINING PROTEIN"/>
    <property type="match status" value="1"/>
</dbReference>
<dbReference type="PROSITE" id="PS51819">
    <property type="entry name" value="VOC"/>
    <property type="match status" value="1"/>
</dbReference>
<dbReference type="InterPro" id="IPR037523">
    <property type="entry name" value="VOC_core"/>
</dbReference>
<feature type="compositionally biased region" description="Polar residues" evidence="1">
    <location>
        <begin position="14"/>
        <end position="23"/>
    </location>
</feature>
<proteinExistence type="predicted"/>
<dbReference type="CDD" id="cd07246">
    <property type="entry name" value="VOC_like"/>
    <property type="match status" value="1"/>
</dbReference>
<protein>
    <submittedName>
        <fullName evidence="3">Glyoxalase-like domain protein</fullName>
    </submittedName>
</protein>
<dbReference type="RefSeq" id="WP_217496529.1">
    <property type="nucleotide sequence ID" value="NZ_CP034412.1"/>
</dbReference>
<dbReference type="AlphaFoldDB" id="A0A5B7WXG2"/>
<dbReference type="SUPFAM" id="SSF54593">
    <property type="entry name" value="Glyoxalase/Bleomycin resistance protein/Dihydroxybiphenyl dioxygenase"/>
    <property type="match status" value="1"/>
</dbReference>
<accession>A0A5B7WXG2</accession>
<dbReference type="InterPro" id="IPR029068">
    <property type="entry name" value="Glyas_Bleomycin-R_OHBP_Dase"/>
</dbReference>
<evidence type="ECO:0000259" key="2">
    <source>
        <dbReference type="PROSITE" id="PS51819"/>
    </source>
</evidence>
<evidence type="ECO:0000313" key="4">
    <source>
        <dbReference type="Proteomes" id="UP000307000"/>
    </source>
</evidence>
<name>A0A5B7WXG2_9MICC</name>
<dbReference type="KEGG" id="gcr:GcLGCM259_2068"/>
<sequence length="171" mass="18519">MSTENTPMRGVTGAHTTNGTPHGATSLTPFLAIENAREAVEFYREIFGARLVDVTEMGGVLVHADLDFGQGHLQLGVPSPQFGLVPPPAGEEACYSLGLYCPNVDEVLERALAAGAVLREPPTTFVSGDRYASIRDPFGVRWSVMSRVEDLTEEESNRRVAQWAQEQAGTE</sequence>
<dbReference type="PANTHER" id="PTHR34109">
    <property type="entry name" value="BNAUNNG04460D PROTEIN-RELATED"/>
    <property type="match status" value="1"/>
</dbReference>
<dbReference type="EMBL" id="CP034412">
    <property type="protein sequence ID" value="QCY47783.1"/>
    <property type="molecule type" value="Genomic_DNA"/>
</dbReference>
<gene>
    <name evidence="3" type="ORF">GcLGCM259_2068</name>
</gene>
<dbReference type="InterPro" id="IPR004360">
    <property type="entry name" value="Glyas_Fos-R_dOase_dom"/>
</dbReference>
<reference evidence="3 4" key="1">
    <citation type="submission" date="2018-12" db="EMBL/GenBank/DDBJ databases">
        <title>Complete Genome Sequence of Glutamicibacter creatinolyticus strain LGCM259,isolated from an abscess of a 12-year-old mare in Italy.</title>
        <authorList>
            <person name="Santos R.G."/>
            <person name="Silva A.L."/>
            <person name="Seyffert N."/>
            <person name="Castro T.L.P."/>
            <person name="Attili A.R."/>
            <person name="Rifici C."/>
            <person name="Mazzullo G."/>
            <person name="Brenig B."/>
            <person name="Venanzi F."/>
            <person name="Azevedo V."/>
        </authorList>
    </citation>
    <scope>NUCLEOTIDE SEQUENCE [LARGE SCALE GENOMIC DNA]</scope>
    <source>
        <strain evidence="3 4">LGCM 259</strain>
    </source>
</reference>
<evidence type="ECO:0000313" key="3">
    <source>
        <dbReference type="EMBL" id="QCY47783.1"/>
    </source>
</evidence>
<dbReference type="Proteomes" id="UP000307000">
    <property type="component" value="Chromosome"/>
</dbReference>
<dbReference type="Gene3D" id="3.30.720.110">
    <property type="match status" value="1"/>
</dbReference>
<organism evidence="3 4">
    <name type="scientific">Glutamicibacter creatinolyticus</name>
    <dbReference type="NCBI Taxonomy" id="162496"/>
    <lineage>
        <taxon>Bacteria</taxon>
        <taxon>Bacillati</taxon>
        <taxon>Actinomycetota</taxon>
        <taxon>Actinomycetes</taxon>
        <taxon>Micrococcales</taxon>
        <taxon>Micrococcaceae</taxon>
        <taxon>Glutamicibacter</taxon>
    </lineage>
</organism>